<reference evidence="12 13" key="1">
    <citation type="journal article" date="2014" name="Int. J. Syst. Evol. Microbiol.">
        <title>Jeotgalibaca dankookensis gen. nov., sp. nov., a member of the family Carnobacteriaceae, isolated from seujeot (Korean traditional food).</title>
        <authorList>
            <person name="Lee D.G."/>
            <person name="Trujillo M.E."/>
            <person name="Kang H."/>
            <person name="Ahn T.Y."/>
        </authorList>
    </citation>
    <scope>NUCLEOTIDE SEQUENCE [LARGE SCALE GENOMIC DNA]</scope>
    <source>
        <strain evidence="12 13">EX-07</strain>
        <plasmid evidence="13">Plasmid</plasmid>
    </source>
</reference>
<dbReference type="PROSITE" id="PS50929">
    <property type="entry name" value="ABC_TM1F"/>
    <property type="match status" value="1"/>
</dbReference>
<organism evidence="12 13">
    <name type="scientific">Jeotgalibaca dankookensis</name>
    <dbReference type="NCBI Taxonomy" id="708126"/>
    <lineage>
        <taxon>Bacteria</taxon>
        <taxon>Bacillati</taxon>
        <taxon>Bacillota</taxon>
        <taxon>Bacilli</taxon>
        <taxon>Lactobacillales</taxon>
        <taxon>Carnobacteriaceae</taxon>
        <taxon>Jeotgalibaca</taxon>
    </lineage>
</organism>
<dbReference type="EMBL" id="CP019729">
    <property type="protein sequence ID" value="AQS54404.1"/>
    <property type="molecule type" value="Genomic_DNA"/>
</dbReference>
<dbReference type="AlphaFoldDB" id="A0A1S6ISA4"/>
<dbReference type="GO" id="GO:0005524">
    <property type="term" value="F:ATP binding"/>
    <property type="evidence" value="ECO:0007669"/>
    <property type="project" value="UniProtKB-KW"/>
</dbReference>
<evidence type="ECO:0000313" key="12">
    <source>
        <dbReference type="EMBL" id="AQS54404.1"/>
    </source>
</evidence>
<protein>
    <submittedName>
        <fullName evidence="12">Multidrug resistance ABC transporter ATP-binding/permease protein BmrA</fullName>
        <ecNumber evidence="12">3.6.3.-</ecNumber>
    </submittedName>
</protein>
<feature type="transmembrane region" description="Helical" evidence="9">
    <location>
        <begin position="21"/>
        <end position="42"/>
    </location>
</feature>
<evidence type="ECO:0000313" key="13">
    <source>
        <dbReference type="Proteomes" id="UP000188993"/>
    </source>
</evidence>
<comment type="subcellular location">
    <subcellularLocation>
        <location evidence="1">Cell membrane</location>
        <topology evidence="1">Multi-pass membrane protein</topology>
    </subcellularLocation>
</comment>
<keyword evidence="12" id="KW-0378">Hydrolase</keyword>
<dbReference type="Gene3D" id="3.40.50.300">
    <property type="entry name" value="P-loop containing nucleotide triphosphate hydrolases"/>
    <property type="match status" value="1"/>
</dbReference>
<evidence type="ECO:0000256" key="4">
    <source>
        <dbReference type="ARBA" id="ARBA00022692"/>
    </source>
</evidence>
<keyword evidence="5" id="KW-0547">Nucleotide-binding</keyword>
<dbReference type="KEGG" id="jda:BW727_200001"/>
<evidence type="ECO:0000256" key="2">
    <source>
        <dbReference type="ARBA" id="ARBA00022448"/>
    </source>
</evidence>
<feature type="transmembrane region" description="Helical" evidence="9">
    <location>
        <begin position="62"/>
        <end position="86"/>
    </location>
</feature>
<dbReference type="InterPro" id="IPR039421">
    <property type="entry name" value="Type_1_exporter"/>
</dbReference>
<keyword evidence="8 9" id="KW-0472">Membrane</keyword>
<dbReference type="InterPro" id="IPR003439">
    <property type="entry name" value="ABC_transporter-like_ATP-bd"/>
</dbReference>
<evidence type="ECO:0000256" key="8">
    <source>
        <dbReference type="ARBA" id="ARBA00023136"/>
    </source>
</evidence>
<geneLocation type="plasmid" evidence="13"/>
<dbReference type="FunFam" id="3.40.50.300:FF:000221">
    <property type="entry name" value="Multidrug ABC transporter ATP-binding protein"/>
    <property type="match status" value="1"/>
</dbReference>
<evidence type="ECO:0000259" key="11">
    <source>
        <dbReference type="PROSITE" id="PS50929"/>
    </source>
</evidence>
<keyword evidence="6 12" id="KW-0067">ATP-binding</keyword>
<keyword evidence="12" id="KW-0614">Plasmid</keyword>
<dbReference type="GO" id="GO:0034040">
    <property type="term" value="F:ATPase-coupled lipid transmembrane transporter activity"/>
    <property type="evidence" value="ECO:0007669"/>
    <property type="project" value="TreeGrafter"/>
</dbReference>
<dbReference type="SUPFAM" id="SSF90123">
    <property type="entry name" value="ABC transporter transmembrane region"/>
    <property type="match status" value="1"/>
</dbReference>
<dbReference type="InterPro" id="IPR027417">
    <property type="entry name" value="P-loop_NTPase"/>
</dbReference>
<dbReference type="Proteomes" id="UP000188993">
    <property type="component" value="Plasmid unnamed"/>
</dbReference>
<dbReference type="SUPFAM" id="SSF52540">
    <property type="entry name" value="P-loop containing nucleoside triphosphate hydrolases"/>
    <property type="match status" value="1"/>
</dbReference>
<gene>
    <name evidence="12" type="primary">bmrA</name>
    <name evidence="12" type="ORF">BW727_200001</name>
</gene>
<feature type="domain" description="ABC transmembrane type-1" evidence="11">
    <location>
        <begin position="27"/>
        <end position="305"/>
    </location>
</feature>
<keyword evidence="4 9" id="KW-0812">Transmembrane</keyword>
<sequence>MGYKRKIIKIMKIKLLDFFSITIPFTVGIVINILGVGFNVLVPIAMRKFIDFDSKVISNNKSLVLLFVVLLLQIILTSIGTFIISIEGDKQISKIRLKIKRHLLELPTSYFDSRNSGELSSRIINDVAILRVFLTINIPQMINGIITILISAVILFLLDWKLAIILFCIFPLNALITFPIGKINERIANKTQKTISRLVGITSENFKNIRTIKLNNAEKNVFSKYSDEINDLYVLSFKANKIFALTQPLQRLFAISLIIVVILYGGFRVSRGTLTVGTLISFIIFLFQLIGPINNVADFYNSYKRAIGSTKEISAIMETETENNTLPILKIKEISKPYKLELKNVTFSYDEITVLKNVSMDFNTGEKIAIVGSTGAGKSTVLNLITRLYPVDSGSLYLNEKKASDFKLDNWRSLFSVVSQENTLFSGNIRDNLMFGLDKEISNQKLEDALKFAYLDKEIDSFPEGINTIVGEQGIKLSGGQRQRLQIARAYLKGADFLLLDEATSSLDSYSEKIISENVNKLMKGKTVIAIAHRISTIVNADKIYFIENKKIKDVGTHNELYKRVPAYKRFVEEQIIDTSLS</sequence>
<dbReference type="PANTHER" id="PTHR24221:SF524">
    <property type="entry name" value="MULTIDRUG RESISTANCE ABC TRANSPORTER ATP-BINDING_PERMEASE PROTEIN BMRA"/>
    <property type="match status" value="1"/>
</dbReference>
<dbReference type="Pfam" id="PF00005">
    <property type="entry name" value="ABC_tran"/>
    <property type="match status" value="1"/>
</dbReference>
<keyword evidence="7 9" id="KW-1133">Transmembrane helix</keyword>
<dbReference type="InterPro" id="IPR011527">
    <property type="entry name" value="ABC1_TM_dom"/>
</dbReference>
<accession>A0A1S6ISA4</accession>
<feature type="transmembrane region" description="Helical" evidence="9">
    <location>
        <begin position="279"/>
        <end position="297"/>
    </location>
</feature>
<dbReference type="Pfam" id="PF00664">
    <property type="entry name" value="ABC_membrane"/>
    <property type="match status" value="1"/>
</dbReference>
<dbReference type="PROSITE" id="PS00211">
    <property type="entry name" value="ABC_TRANSPORTER_1"/>
    <property type="match status" value="1"/>
</dbReference>
<dbReference type="InterPro" id="IPR017871">
    <property type="entry name" value="ABC_transporter-like_CS"/>
</dbReference>
<feature type="transmembrane region" description="Helical" evidence="9">
    <location>
        <begin position="141"/>
        <end position="158"/>
    </location>
</feature>
<keyword evidence="13" id="KW-1185">Reference proteome</keyword>
<dbReference type="InterPro" id="IPR003593">
    <property type="entry name" value="AAA+_ATPase"/>
</dbReference>
<keyword evidence="3" id="KW-1003">Cell membrane</keyword>
<dbReference type="Gene3D" id="1.20.1560.10">
    <property type="entry name" value="ABC transporter type 1, transmembrane domain"/>
    <property type="match status" value="1"/>
</dbReference>
<dbReference type="GO" id="GO:0016887">
    <property type="term" value="F:ATP hydrolysis activity"/>
    <property type="evidence" value="ECO:0007669"/>
    <property type="project" value="InterPro"/>
</dbReference>
<evidence type="ECO:0000256" key="1">
    <source>
        <dbReference type="ARBA" id="ARBA00004651"/>
    </source>
</evidence>
<dbReference type="SMART" id="SM00382">
    <property type="entry name" value="AAA"/>
    <property type="match status" value="1"/>
</dbReference>
<proteinExistence type="predicted"/>
<dbReference type="GO" id="GO:0140359">
    <property type="term" value="F:ABC-type transporter activity"/>
    <property type="evidence" value="ECO:0007669"/>
    <property type="project" value="InterPro"/>
</dbReference>
<dbReference type="GO" id="GO:0005886">
    <property type="term" value="C:plasma membrane"/>
    <property type="evidence" value="ECO:0007669"/>
    <property type="project" value="UniProtKB-SubCell"/>
</dbReference>
<evidence type="ECO:0000256" key="5">
    <source>
        <dbReference type="ARBA" id="ARBA00022741"/>
    </source>
</evidence>
<dbReference type="EC" id="3.6.3.-" evidence="12"/>
<evidence type="ECO:0000256" key="6">
    <source>
        <dbReference type="ARBA" id="ARBA00022840"/>
    </source>
</evidence>
<dbReference type="CDD" id="cd18551">
    <property type="entry name" value="ABC_6TM_LmrA_like"/>
    <property type="match status" value="1"/>
</dbReference>
<keyword evidence="2" id="KW-0813">Transport</keyword>
<dbReference type="PROSITE" id="PS50893">
    <property type="entry name" value="ABC_TRANSPORTER_2"/>
    <property type="match status" value="1"/>
</dbReference>
<dbReference type="PANTHER" id="PTHR24221">
    <property type="entry name" value="ATP-BINDING CASSETTE SUB-FAMILY B"/>
    <property type="match status" value="1"/>
</dbReference>
<evidence type="ECO:0000256" key="7">
    <source>
        <dbReference type="ARBA" id="ARBA00022989"/>
    </source>
</evidence>
<evidence type="ECO:0000256" key="9">
    <source>
        <dbReference type="SAM" id="Phobius"/>
    </source>
</evidence>
<feature type="transmembrane region" description="Helical" evidence="9">
    <location>
        <begin position="164"/>
        <end position="183"/>
    </location>
</feature>
<feature type="transmembrane region" description="Helical" evidence="9">
    <location>
        <begin position="249"/>
        <end position="267"/>
    </location>
</feature>
<name>A0A1S6ISA4_9LACT</name>
<evidence type="ECO:0000259" key="10">
    <source>
        <dbReference type="PROSITE" id="PS50893"/>
    </source>
</evidence>
<evidence type="ECO:0000256" key="3">
    <source>
        <dbReference type="ARBA" id="ARBA00022475"/>
    </source>
</evidence>
<feature type="domain" description="ABC transporter" evidence="10">
    <location>
        <begin position="340"/>
        <end position="574"/>
    </location>
</feature>
<dbReference type="InterPro" id="IPR036640">
    <property type="entry name" value="ABC1_TM_sf"/>
</dbReference>